<evidence type="ECO:0000313" key="1">
    <source>
        <dbReference type="EMBL" id="MTV78266.1"/>
    </source>
</evidence>
<reference evidence="1" key="1">
    <citation type="submission" date="2019-11" db="EMBL/GenBank/DDBJ databases">
        <title>Growth characteristics of pneumococcus vary with the chemical composition of the capsule and with environmental conditions.</title>
        <authorList>
            <person name="Tothpal A."/>
            <person name="Desobry K."/>
            <person name="Joshi S."/>
            <person name="Wyllie A.L."/>
            <person name="Weinberger D.M."/>
        </authorList>
    </citation>
    <scope>NUCLEOTIDE SEQUENCE</scope>
    <source>
        <strain evidence="1">Pnumococcus10A</strain>
    </source>
</reference>
<name>A0AAW9W8R7_STREE</name>
<sequence length="56" mass="5799">MSRHPRALGLIAAVLAGIVAPPESILPSAWAAKNLVVPDGPKAGEKWSPALTPYIV</sequence>
<proteinExistence type="predicted"/>
<evidence type="ECO:0000313" key="2">
    <source>
        <dbReference type="Proteomes" id="UP000729182"/>
    </source>
</evidence>
<comment type="caution">
    <text evidence="1">The sequence shown here is derived from an EMBL/GenBank/DDBJ whole genome shotgun (WGS) entry which is preliminary data.</text>
</comment>
<organism evidence="1 2">
    <name type="scientific">Streptococcus pneumoniae</name>
    <dbReference type="NCBI Taxonomy" id="1313"/>
    <lineage>
        <taxon>Bacteria</taxon>
        <taxon>Bacillati</taxon>
        <taxon>Bacillota</taxon>
        <taxon>Bacilli</taxon>
        <taxon>Lactobacillales</taxon>
        <taxon>Streptococcaceae</taxon>
        <taxon>Streptococcus</taxon>
    </lineage>
</organism>
<protein>
    <submittedName>
        <fullName evidence="1">Uncharacterized protein</fullName>
    </submittedName>
</protein>
<dbReference type="AlphaFoldDB" id="A0AAW9W8R7"/>
<dbReference type="EMBL" id="WNHN01000825">
    <property type="protein sequence ID" value="MTV78266.1"/>
    <property type="molecule type" value="Genomic_DNA"/>
</dbReference>
<gene>
    <name evidence="1" type="ORF">GM535_13715</name>
</gene>
<dbReference type="Proteomes" id="UP000729182">
    <property type="component" value="Unassembled WGS sequence"/>
</dbReference>
<accession>A0AAW9W8R7</accession>
<feature type="non-terminal residue" evidence="1">
    <location>
        <position position="56"/>
    </location>
</feature>